<name>A0A9P5ZKF1_PLEER</name>
<accession>A0A9P5ZKF1</accession>
<reference evidence="1" key="1">
    <citation type="submission" date="2020-11" db="EMBL/GenBank/DDBJ databases">
        <authorList>
            <consortium name="DOE Joint Genome Institute"/>
            <person name="Ahrendt S."/>
            <person name="Riley R."/>
            <person name="Andreopoulos W."/>
            <person name="Labutti K."/>
            <person name="Pangilinan J."/>
            <person name="Ruiz-Duenas F.J."/>
            <person name="Barrasa J.M."/>
            <person name="Sanchez-Garcia M."/>
            <person name="Camarero S."/>
            <person name="Miyauchi S."/>
            <person name="Serrano A."/>
            <person name="Linde D."/>
            <person name="Babiker R."/>
            <person name="Drula E."/>
            <person name="Ayuso-Fernandez I."/>
            <person name="Pacheco R."/>
            <person name="Padilla G."/>
            <person name="Ferreira P."/>
            <person name="Barriuso J."/>
            <person name="Kellner H."/>
            <person name="Castanera R."/>
            <person name="Alfaro M."/>
            <person name="Ramirez L."/>
            <person name="Pisabarro A.G."/>
            <person name="Kuo A."/>
            <person name="Tritt A."/>
            <person name="Lipzen A."/>
            <person name="He G."/>
            <person name="Yan M."/>
            <person name="Ng V."/>
            <person name="Cullen D."/>
            <person name="Martin F."/>
            <person name="Rosso M.-N."/>
            <person name="Henrissat B."/>
            <person name="Hibbett D."/>
            <person name="Martinez A.T."/>
            <person name="Grigoriev I.V."/>
        </authorList>
    </citation>
    <scope>NUCLEOTIDE SEQUENCE</scope>
    <source>
        <strain evidence="1">ATCC 90797</strain>
    </source>
</reference>
<evidence type="ECO:0000313" key="2">
    <source>
        <dbReference type="Proteomes" id="UP000807025"/>
    </source>
</evidence>
<dbReference type="Proteomes" id="UP000807025">
    <property type="component" value="Unassembled WGS sequence"/>
</dbReference>
<keyword evidence="2" id="KW-1185">Reference proteome</keyword>
<protein>
    <submittedName>
        <fullName evidence="1">Uncharacterized protein</fullName>
    </submittedName>
</protein>
<organism evidence="1 2">
    <name type="scientific">Pleurotus eryngii</name>
    <name type="common">Boletus of the steppes</name>
    <dbReference type="NCBI Taxonomy" id="5323"/>
    <lineage>
        <taxon>Eukaryota</taxon>
        <taxon>Fungi</taxon>
        <taxon>Dikarya</taxon>
        <taxon>Basidiomycota</taxon>
        <taxon>Agaricomycotina</taxon>
        <taxon>Agaricomycetes</taxon>
        <taxon>Agaricomycetidae</taxon>
        <taxon>Agaricales</taxon>
        <taxon>Pleurotineae</taxon>
        <taxon>Pleurotaceae</taxon>
        <taxon>Pleurotus</taxon>
    </lineage>
</organism>
<evidence type="ECO:0000313" key="1">
    <source>
        <dbReference type="EMBL" id="KAF9489002.1"/>
    </source>
</evidence>
<gene>
    <name evidence="1" type="ORF">BDN71DRAFT_1512532</name>
</gene>
<proteinExistence type="predicted"/>
<dbReference type="EMBL" id="MU154687">
    <property type="protein sequence ID" value="KAF9489002.1"/>
    <property type="molecule type" value="Genomic_DNA"/>
</dbReference>
<comment type="caution">
    <text evidence="1">The sequence shown here is derived from an EMBL/GenBank/DDBJ whole genome shotgun (WGS) entry which is preliminary data.</text>
</comment>
<dbReference type="AlphaFoldDB" id="A0A9P5ZKF1"/>
<dbReference type="OrthoDB" id="2800503at2759"/>
<sequence length="243" mass="27396">MSEGLKALADMVEAMAKQQMVDDITEIVMKNIREIVGKMQTLVQHAMDMEQCTVETLVEVQDAAEVIKAVKWNISTIVNMPLRSYTNTAKRDSTPAKVAAVVDRQETWSRQVIIQKADDIELKNYDLTMLNEKELVEKANIALEDIQLIDRYPEGMRFLGVRKLKGSDILLILNSAAAWHWLSNTDITKAFLEGFNSMLKMRTPMLMVVAEYVPVSFNPMEKGNILSIEQEGGLERGSIKFAA</sequence>